<sequence length="405" mass="45910">MTDLDVYLSDRYTHEDATTVEDAADIRRKCTYVRTKWYFPLLDANRHVPKGLTSTLGTPTNDLGIFEKLPGDIMNNILVRLDVKSFLNFRNANARAHHISEAILDCKDVMLHGRSAIINIVRTGLGGHITIGDIHLALTSPKCAFCEEYGSLLFLPTCTRTCHECLRTEPRMAMISSEEILPFYTRFGKYRGPGNRSHLVKSLLKSSMASVRVRNHLRPDQMMKGIRAVLVDDLFWYSEELGIETTDAMRFLFDNEWLHYRTAAAIYFPYFNASTGEVEKGRSCRGCQEAFEERSMQGMLLPGAGRISAGAAARDNCYSHEGFAKHFETCDHAQRVWKSGALPGRESWFAANGGMLWGIEERAEYCQRLVARVPLANNEEFWVMAGVAIQVVFYFCVLVGYAMWH</sequence>
<gene>
    <name evidence="2" type="ORF">FNAPI_11125</name>
</gene>
<dbReference type="Proteomes" id="UP000574317">
    <property type="component" value="Unassembled WGS sequence"/>
</dbReference>
<accession>A0A8H5MRW9</accession>
<organism evidence="2 3">
    <name type="scientific">Fusarium napiforme</name>
    <dbReference type="NCBI Taxonomy" id="42672"/>
    <lineage>
        <taxon>Eukaryota</taxon>
        <taxon>Fungi</taxon>
        <taxon>Dikarya</taxon>
        <taxon>Ascomycota</taxon>
        <taxon>Pezizomycotina</taxon>
        <taxon>Sordariomycetes</taxon>
        <taxon>Hypocreomycetidae</taxon>
        <taxon>Hypocreales</taxon>
        <taxon>Nectriaceae</taxon>
        <taxon>Fusarium</taxon>
        <taxon>Fusarium fujikuroi species complex</taxon>
    </lineage>
</organism>
<reference evidence="2 3" key="1">
    <citation type="submission" date="2020-05" db="EMBL/GenBank/DDBJ databases">
        <title>Identification and distribution of gene clusters putatively required for synthesis of sphingolipid metabolism inhibitors in phylogenetically diverse species of the filamentous fungus Fusarium.</title>
        <authorList>
            <person name="Kim H.-S."/>
            <person name="Busman M."/>
            <person name="Brown D.W."/>
            <person name="Divon H."/>
            <person name="Uhlig S."/>
            <person name="Proctor R.H."/>
        </authorList>
    </citation>
    <scope>NUCLEOTIDE SEQUENCE [LARGE SCALE GENOMIC DNA]</scope>
    <source>
        <strain evidence="2 3">NRRL 25196</strain>
    </source>
</reference>
<keyword evidence="3" id="KW-1185">Reference proteome</keyword>
<evidence type="ECO:0008006" key="4">
    <source>
        <dbReference type="Google" id="ProtNLM"/>
    </source>
</evidence>
<evidence type="ECO:0000313" key="2">
    <source>
        <dbReference type="EMBL" id="KAF5538417.1"/>
    </source>
</evidence>
<evidence type="ECO:0000256" key="1">
    <source>
        <dbReference type="SAM" id="Phobius"/>
    </source>
</evidence>
<keyword evidence="1" id="KW-0472">Membrane</keyword>
<name>A0A8H5MRW9_9HYPO</name>
<dbReference type="AlphaFoldDB" id="A0A8H5MRW9"/>
<keyword evidence="1" id="KW-1133">Transmembrane helix</keyword>
<comment type="caution">
    <text evidence="2">The sequence shown here is derived from an EMBL/GenBank/DDBJ whole genome shotgun (WGS) entry which is preliminary data.</text>
</comment>
<evidence type="ECO:0000313" key="3">
    <source>
        <dbReference type="Proteomes" id="UP000574317"/>
    </source>
</evidence>
<dbReference type="EMBL" id="JAAOAO010000511">
    <property type="protein sequence ID" value="KAF5538417.1"/>
    <property type="molecule type" value="Genomic_DNA"/>
</dbReference>
<proteinExistence type="predicted"/>
<keyword evidence="1" id="KW-0812">Transmembrane</keyword>
<feature type="transmembrane region" description="Helical" evidence="1">
    <location>
        <begin position="381"/>
        <end position="404"/>
    </location>
</feature>
<protein>
    <recommendedName>
        <fullName evidence="4">F-box domain-containing protein</fullName>
    </recommendedName>
</protein>